<evidence type="ECO:0000256" key="2">
    <source>
        <dbReference type="ARBA" id="ARBA00022692"/>
    </source>
</evidence>
<feature type="transmembrane region" description="Helical" evidence="10">
    <location>
        <begin position="134"/>
        <end position="162"/>
    </location>
</feature>
<dbReference type="AlphaFoldDB" id="A0A0C2XD01"/>
<dbReference type="STRING" id="933852.A0A0C2XD01"/>
<evidence type="ECO:0000256" key="4">
    <source>
        <dbReference type="ARBA" id="ARBA00022771"/>
    </source>
</evidence>
<keyword evidence="6 10" id="KW-1133">Transmembrane helix</keyword>
<keyword evidence="2 10" id="KW-0812">Transmembrane</keyword>
<evidence type="ECO:0000256" key="3">
    <source>
        <dbReference type="ARBA" id="ARBA00022723"/>
    </source>
</evidence>
<proteinExistence type="predicted"/>
<dbReference type="PANTHER" id="PTHR46539:SF1">
    <property type="entry name" value="E3 UBIQUITIN-PROTEIN LIGASE ATL42"/>
    <property type="match status" value="1"/>
</dbReference>
<evidence type="ECO:0000256" key="1">
    <source>
        <dbReference type="ARBA" id="ARBA00004370"/>
    </source>
</evidence>
<reference evidence="13" key="2">
    <citation type="submission" date="2015-01" db="EMBL/GenBank/DDBJ databases">
        <title>Evolutionary Origins and Diversification of the Mycorrhizal Mutualists.</title>
        <authorList>
            <consortium name="DOE Joint Genome Institute"/>
            <consortium name="Mycorrhizal Genomics Consortium"/>
            <person name="Kohler A."/>
            <person name="Kuo A."/>
            <person name="Nagy L.G."/>
            <person name="Floudas D."/>
            <person name="Copeland A."/>
            <person name="Barry K.W."/>
            <person name="Cichocki N."/>
            <person name="Veneault-Fourrey C."/>
            <person name="LaButti K."/>
            <person name="Lindquist E.A."/>
            <person name="Lipzen A."/>
            <person name="Lundell T."/>
            <person name="Morin E."/>
            <person name="Murat C."/>
            <person name="Riley R."/>
            <person name="Ohm R."/>
            <person name="Sun H."/>
            <person name="Tunlid A."/>
            <person name="Henrissat B."/>
            <person name="Grigoriev I.V."/>
            <person name="Hibbett D.S."/>
            <person name="Martin F."/>
        </authorList>
    </citation>
    <scope>NUCLEOTIDE SEQUENCE [LARGE SCALE GENOMIC DNA]</scope>
    <source>
        <strain evidence="13">MAFF 305830</strain>
    </source>
</reference>
<keyword evidence="5" id="KW-0862">Zinc</keyword>
<feature type="compositionally biased region" description="Pro residues" evidence="9">
    <location>
        <begin position="425"/>
        <end position="434"/>
    </location>
</feature>
<keyword evidence="3" id="KW-0479">Metal-binding</keyword>
<feature type="domain" description="RING-type" evidence="11">
    <location>
        <begin position="310"/>
        <end position="354"/>
    </location>
</feature>
<dbReference type="InterPro" id="IPR013083">
    <property type="entry name" value="Znf_RING/FYVE/PHD"/>
</dbReference>
<evidence type="ECO:0000256" key="8">
    <source>
        <dbReference type="PROSITE-ProRule" id="PRU00175"/>
    </source>
</evidence>
<keyword evidence="4 8" id="KW-0863">Zinc-finger</keyword>
<evidence type="ECO:0000313" key="12">
    <source>
        <dbReference type="EMBL" id="KIM26982.1"/>
    </source>
</evidence>
<dbReference type="Pfam" id="PF13639">
    <property type="entry name" value="zf-RING_2"/>
    <property type="match status" value="1"/>
</dbReference>
<evidence type="ECO:0000256" key="9">
    <source>
        <dbReference type="SAM" id="MobiDB-lite"/>
    </source>
</evidence>
<protein>
    <recommendedName>
        <fullName evidence="11">RING-type domain-containing protein</fullName>
    </recommendedName>
</protein>
<organism evidence="12 13">
    <name type="scientific">Serendipita vermifera MAFF 305830</name>
    <dbReference type="NCBI Taxonomy" id="933852"/>
    <lineage>
        <taxon>Eukaryota</taxon>
        <taxon>Fungi</taxon>
        <taxon>Dikarya</taxon>
        <taxon>Basidiomycota</taxon>
        <taxon>Agaricomycotina</taxon>
        <taxon>Agaricomycetes</taxon>
        <taxon>Sebacinales</taxon>
        <taxon>Serendipitaceae</taxon>
        <taxon>Serendipita</taxon>
    </lineage>
</organism>
<sequence length="434" mass="47154">MYNDIFTKVSDKGATAALLYSNYSDGCFINSEYLNGDFDQLFDIFTTKTAASAKVILSQYQHVNLTSSTYDSGLLNNSYGAVRGALPRDAVNHSPYLVAILRGANATLEDPTSSDPVPTRAPVNNSNSNASQSLAMIILYVIVGVVSALFVIVILSGAIRAFRHPERYGPRLYHPGMDGEEGVPQTRAAGITRAILDTFPVVKFGRHNDNAAVPVPRSQQHELKAWDTEAANASNASSVFLQAPQGRRNAPSDESHATPTLVRSSVELEKKRSSQPSPTNNNNAGAAAAEVAGNTTPADIDPAAIGTETCPICIVDFEEGDDLRVLPCEGKHRFHKDCVDPWLLELSSSCPICREDFQALENMAVAAGTEEQQAAEAEDQFPQEDHHDPPTAATSRFSRYMHFAQRRRRSQRDSNTSSSRNAAPTHPPAPYTDY</sequence>
<evidence type="ECO:0000256" key="7">
    <source>
        <dbReference type="ARBA" id="ARBA00023136"/>
    </source>
</evidence>
<dbReference type="PANTHER" id="PTHR46539">
    <property type="entry name" value="E3 UBIQUITIN-PROTEIN LIGASE ATL42"/>
    <property type="match status" value="1"/>
</dbReference>
<gene>
    <name evidence="12" type="ORF">M408DRAFT_330342</name>
</gene>
<dbReference type="EMBL" id="KN824302">
    <property type="protein sequence ID" value="KIM26982.1"/>
    <property type="molecule type" value="Genomic_DNA"/>
</dbReference>
<keyword evidence="7 10" id="KW-0472">Membrane</keyword>
<dbReference type="Proteomes" id="UP000054097">
    <property type="component" value="Unassembled WGS sequence"/>
</dbReference>
<dbReference type="HOGENOM" id="CLU_008264_3_1_1"/>
<dbReference type="GO" id="GO:0008270">
    <property type="term" value="F:zinc ion binding"/>
    <property type="evidence" value="ECO:0007669"/>
    <property type="project" value="UniProtKB-KW"/>
</dbReference>
<feature type="region of interest" description="Disordered" evidence="9">
    <location>
        <begin position="369"/>
        <end position="434"/>
    </location>
</feature>
<feature type="region of interest" description="Disordered" evidence="9">
    <location>
        <begin position="244"/>
        <end position="287"/>
    </location>
</feature>
<dbReference type="CDD" id="cd16454">
    <property type="entry name" value="RING-H2_PA-TM-RING"/>
    <property type="match status" value="1"/>
</dbReference>
<dbReference type="OrthoDB" id="8062037at2759"/>
<dbReference type="SUPFAM" id="SSF57850">
    <property type="entry name" value="RING/U-box"/>
    <property type="match status" value="1"/>
</dbReference>
<dbReference type="Gene3D" id="3.30.40.10">
    <property type="entry name" value="Zinc/RING finger domain, C3HC4 (zinc finger)"/>
    <property type="match status" value="1"/>
</dbReference>
<feature type="compositionally biased region" description="Polar residues" evidence="9">
    <location>
        <begin position="413"/>
        <end position="422"/>
    </location>
</feature>
<dbReference type="InterPro" id="IPR001841">
    <property type="entry name" value="Znf_RING"/>
</dbReference>
<feature type="compositionally biased region" description="Low complexity" evidence="9">
    <location>
        <begin position="278"/>
        <end position="287"/>
    </location>
</feature>
<evidence type="ECO:0000256" key="10">
    <source>
        <dbReference type="SAM" id="Phobius"/>
    </source>
</evidence>
<name>A0A0C2XD01_SERVB</name>
<reference evidence="12 13" key="1">
    <citation type="submission" date="2014-04" db="EMBL/GenBank/DDBJ databases">
        <authorList>
            <consortium name="DOE Joint Genome Institute"/>
            <person name="Kuo A."/>
            <person name="Zuccaro A."/>
            <person name="Kohler A."/>
            <person name="Nagy L.G."/>
            <person name="Floudas D."/>
            <person name="Copeland A."/>
            <person name="Barry K.W."/>
            <person name="Cichocki N."/>
            <person name="Veneault-Fourrey C."/>
            <person name="LaButti K."/>
            <person name="Lindquist E.A."/>
            <person name="Lipzen A."/>
            <person name="Lundell T."/>
            <person name="Morin E."/>
            <person name="Murat C."/>
            <person name="Sun H."/>
            <person name="Tunlid A."/>
            <person name="Henrissat B."/>
            <person name="Grigoriev I.V."/>
            <person name="Hibbett D.S."/>
            <person name="Martin F."/>
            <person name="Nordberg H.P."/>
            <person name="Cantor M.N."/>
            <person name="Hua S.X."/>
        </authorList>
    </citation>
    <scope>NUCLEOTIDE SEQUENCE [LARGE SCALE GENOMIC DNA]</scope>
    <source>
        <strain evidence="12 13">MAFF 305830</strain>
    </source>
</reference>
<dbReference type="SMART" id="SM00184">
    <property type="entry name" value="RING"/>
    <property type="match status" value="1"/>
</dbReference>
<dbReference type="PROSITE" id="PS50089">
    <property type="entry name" value="ZF_RING_2"/>
    <property type="match status" value="1"/>
</dbReference>
<evidence type="ECO:0000256" key="6">
    <source>
        <dbReference type="ARBA" id="ARBA00022989"/>
    </source>
</evidence>
<accession>A0A0C2XD01</accession>
<evidence type="ECO:0000259" key="11">
    <source>
        <dbReference type="PROSITE" id="PS50089"/>
    </source>
</evidence>
<evidence type="ECO:0000256" key="5">
    <source>
        <dbReference type="ARBA" id="ARBA00022833"/>
    </source>
</evidence>
<comment type="subcellular location">
    <subcellularLocation>
        <location evidence="1">Membrane</location>
    </subcellularLocation>
</comment>
<keyword evidence="13" id="KW-1185">Reference proteome</keyword>
<dbReference type="GO" id="GO:0016020">
    <property type="term" value="C:membrane"/>
    <property type="evidence" value="ECO:0007669"/>
    <property type="project" value="UniProtKB-SubCell"/>
</dbReference>
<evidence type="ECO:0000313" key="13">
    <source>
        <dbReference type="Proteomes" id="UP000054097"/>
    </source>
</evidence>